<protein>
    <recommendedName>
        <fullName evidence="2">Glycosyl transferase family 1 domain-containing protein</fullName>
    </recommendedName>
</protein>
<dbReference type="AlphaFoldDB" id="A0A1F6AGM4"/>
<dbReference type="GO" id="GO:0009103">
    <property type="term" value="P:lipopolysaccharide biosynthetic process"/>
    <property type="evidence" value="ECO:0007669"/>
    <property type="project" value="TreeGrafter"/>
</dbReference>
<evidence type="ECO:0000313" key="3">
    <source>
        <dbReference type="EMBL" id="OGG23874.1"/>
    </source>
</evidence>
<dbReference type="Pfam" id="PF00534">
    <property type="entry name" value="Glycos_transf_1"/>
    <property type="match status" value="1"/>
</dbReference>
<evidence type="ECO:0000256" key="1">
    <source>
        <dbReference type="ARBA" id="ARBA00022679"/>
    </source>
</evidence>
<dbReference type="Proteomes" id="UP000178759">
    <property type="component" value="Unassembled WGS sequence"/>
</dbReference>
<reference evidence="3 4" key="1">
    <citation type="journal article" date="2016" name="Nat. Commun.">
        <title>Thousands of microbial genomes shed light on interconnected biogeochemical processes in an aquifer system.</title>
        <authorList>
            <person name="Anantharaman K."/>
            <person name="Brown C.T."/>
            <person name="Hug L.A."/>
            <person name="Sharon I."/>
            <person name="Castelle C.J."/>
            <person name="Probst A.J."/>
            <person name="Thomas B.C."/>
            <person name="Singh A."/>
            <person name="Wilkins M.J."/>
            <person name="Karaoz U."/>
            <person name="Brodie E.L."/>
            <person name="Williams K.H."/>
            <person name="Hubbard S.S."/>
            <person name="Banfield J.F."/>
        </authorList>
    </citation>
    <scope>NUCLEOTIDE SEQUENCE [LARGE SCALE GENOMIC DNA]</scope>
</reference>
<dbReference type="PANTHER" id="PTHR46401">
    <property type="entry name" value="GLYCOSYLTRANSFERASE WBBK-RELATED"/>
    <property type="match status" value="1"/>
</dbReference>
<dbReference type="STRING" id="1798392.A3A79_01580"/>
<feature type="domain" description="Glycosyl transferase family 1" evidence="2">
    <location>
        <begin position="216"/>
        <end position="379"/>
    </location>
</feature>
<dbReference type="GO" id="GO:0016757">
    <property type="term" value="F:glycosyltransferase activity"/>
    <property type="evidence" value="ECO:0007669"/>
    <property type="project" value="InterPro"/>
</dbReference>
<dbReference type="Gene3D" id="3.40.50.2000">
    <property type="entry name" value="Glycogen Phosphorylase B"/>
    <property type="match status" value="2"/>
</dbReference>
<gene>
    <name evidence="3" type="ORF">A3A79_01580</name>
</gene>
<sequence>MKKIALIHYAYPPKMGGVERLIREHALILADKGYEVAVFAGSGAESDPKIAFKEIPEFAALRRFDPSLQDHIISGGQINDAFSRLAGQIESTLEQNLKDRDVIIVHNMMTLIHNMPFVAAFKSYSQKHPEKKIIIWVHDQTFIDNGRVVDPKPGITLDTKIRELLITPMLQANYVVISETFKKLLTQIMQIARVKLLVIPDGLHIKRFLEIDDAIWDIVQKERILEAFPIILTPVNILERKNLDYCLDVVSELVRDYPNLRYIISGQPSEHRDTAGYFQTLKKKVTDLSLGNHVFFLAEHVKRALTDQELHDLYDIADLVFYFSKQENFGLPILEAGLTKTPIWVSDLAVFHEIGGNQLTYVPTTHTPQQLATQAHEYLETVPGIGLNRLVRTQYSLETIIINRLIPLIEG</sequence>
<dbReference type="PANTHER" id="PTHR46401:SF2">
    <property type="entry name" value="GLYCOSYLTRANSFERASE WBBK-RELATED"/>
    <property type="match status" value="1"/>
</dbReference>
<evidence type="ECO:0000313" key="4">
    <source>
        <dbReference type="Proteomes" id="UP000178759"/>
    </source>
</evidence>
<evidence type="ECO:0000259" key="2">
    <source>
        <dbReference type="Pfam" id="PF00534"/>
    </source>
</evidence>
<dbReference type="CDD" id="cd03801">
    <property type="entry name" value="GT4_PimA-like"/>
    <property type="match status" value="1"/>
</dbReference>
<dbReference type="EMBL" id="MFJV01000001">
    <property type="protein sequence ID" value="OGG23874.1"/>
    <property type="molecule type" value="Genomic_DNA"/>
</dbReference>
<proteinExistence type="predicted"/>
<comment type="caution">
    <text evidence="3">The sequence shown here is derived from an EMBL/GenBank/DDBJ whole genome shotgun (WGS) entry which is preliminary data.</text>
</comment>
<organism evidence="3 4">
    <name type="scientific">Candidatus Gottesmanbacteria bacterium RIFCSPLOWO2_01_FULL_43_11b</name>
    <dbReference type="NCBI Taxonomy" id="1798392"/>
    <lineage>
        <taxon>Bacteria</taxon>
        <taxon>Candidatus Gottesmaniibacteriota</taxon>
    </lineage>
</organism>
<accession>A0A1F6AGM4</accession>
<dbReference type="SUPFAM" id="SSF53756">
    <property type="entry name" value="UDP-Glycosyltransferase/glycogen phosphorylase"/>
    <property type="match status" value="1"/>
</dbReference>
<name>A0A1F6AGM4_9BACT</name>
<dbReference type="InterPro" id="IPR001296">
    <property type="entry name" value="Glyco_trans_1"/>
</dbReference>
<keyword evidence="1" id="KW-0808">Transferase</keyword>